<protein>
    <submittedName>
        <fullName evidence="2">Uncharacterized protein</fullName>
    </submittedName>
</protein>
<dbReference type="AlphaFoldDB" id="A0A9P0DCA0"/>
<sequence>MYHRIISRNHEQTLLLLGYTTISCFFATSICIHKFFKGQMFLGAGLPLHPCFYMVNDITHLFLNEVRTCPRSMELWRIAFLSFWVIEPSLKHLSVAWVPYRFFILSLAI</sequence>
<proteinExistence type="predicted"/>
<keyword evidence="1" id="KW-0812">Transmembrane</keyword>
<feature type="transmembrane region" description="Helical" evidence="1">
    <location>
        <begin position="12"/>
        <end position="32"/>
    </location>
</feature>
<name>A0A9P0DCA0_9CUCU</name>
<evidence type="ECO:0000313" key="2">
    <source>
        <dbReference type="EMBL" id="CAH1115884.1"/>
    </source>
</evidence>
<comment type="caution">
    <text evidence="2">The sequence shown here is derived from an EMBL/GenBank/DDBJ whole genome shotgun (WGS) entry which is preliminary data.</text>
</comment>
<reference evidence="2" key="1">
    <citation type="submission" date="2022-01" db="EMBL/GenBank/DDBJ databases">
        <authorList>
            <person name="King R."/>
        </authorList>
    </citation>
    <scope>NUCLEOTIDE SEQUENCE</scope>
</reference>
<evidence type="ECO:0000313" key="3">
    <source>
        <dbReference type="Proteomes" id="UP001153636"/>
    </source>
</evidence>
<keyword evidence="3" id="KW-1185">Reference proteome</keyword>
<keyword evidence="1" id="KW-1133">Transmembrane helix</keyword>
<dbReference type="Proteomes" id="UP001153636">
    <property type="component" value="Unassembled WGS sequence"/>
</dbReference>
<organism evidence="2 3">
    <name type="scientific">Psylliodes chrysocephalus</name>
    <dbReference type="NCBI Taxonomy" id="3402493"/>
    <lineage>
        <taxon>Eukaryota</taxon>
        <taxon>Metazoa</taxon>
        <taxon>Ecdysozoa</taxon>
        <taxon>Arthropoda</taxon>
        <taxon>Hexapoda</taxon>
        <taxon>Insecta</taxon>
        <taxon>Pterygota</taxon>
        <taxon>Neoptera</taxon>
        <taxon>Endopterygota</taxon>
        <taxon>Coleoptera</taxon>
        <taxon>Polyphaga</taxon>
        <taxon>Cucujiformia</taxon>
        <taxon>Chrysomeloidea</taxon>
        <taxon>Chrysomelidae</taxon>
        <taxon>Galerucinae</taxon>
        <taxon>Alticini</taxon>
        <taxon>Psylliodes</taxon>
    </lineage>
</organism>
<gene>
    <name evidence="2" type="ORF">PSYICH_LOCUS15754</name>
</gene>
<keyword evidence="1" id="KW-0472">Membrane</keyword>
<dbReference type="EMBL" id="CAKMHV010000006">
    <property type="protein sequence ID" value="CAH1115884.1"/>
    <property type="molecule type" value="Genomic_DNA"/>
</dbReference>
<dbReference type="PROSITE" id="PS51257">
    <property type="entry name" value="PROKAR_LIPOPROTEIN"/>
    <property type="match status" value="1"/>
</dbReference>
<evidence type="ECO:0000256" key="1">
    <source>
        <dbReference type="SAM" id="Phobius"/>
    </source>
</evidence>
<accession>A0A9P0DCA0</accession>